<accession>A0AAV2S1X6</accession>
<protein>
    <recommendedName>
        <fullName evidence="1">C-type lectin domain-containing protein</fullName>
    </recommendedName>
</protein>
<comment type="caution">
    <text evidence="2">The sequence shown here is derived from an EMBL/GenBank/DDBJ whole genome shotgun (WGS) entry which is preliminary data.</text>
</comment>
<gene>
    <name evidence="2" type="ORF">MNOR_LOCUS31347</name>
</gene>
<evidence type="ECO:0000259" key="1">
    <source>
        <dbReference type="PROSITE" id="PS50041"/>
    </source>
</evidence>
<sequence>MCFKSSTKIPWSWYSTVYFLCIVSHSYYVQACNEDIKDALQEFRTFIGDKFNEFDSKISNMNWRMNNVDDTLTQIKTDLALVGGTVNSIDSEMMGLGGRSSENHIATRNLTIMQGKLFTEVQHVRENMTEELDTLKDHFESFLIEELNSTMVNISTDLVKGHITTQNINTEVSNMRGNMTEELNSLKDHFESFLIEELNSNMVNISTDLVKGHITTQKITTEVRNMRENMTEELITLKKHFESFLIEELNSTMVNISTELVKGHITTQKINTDVNNLRENITEELNTLSNHVESLIIDDLNSKIVNITEKLAKDHTTTKKCISMQEKMFTELDNFGQSMTEELINVTSTVKSSIIKELNTNKCPLSDGFFLSPWSQCLKVFNDQARNWTESVSFCQSEGLVLARPYDASGLQVYLNNKYGSEASYYWIRGRGTGSSINWQPDGQAISNTSALWWPNEPTGYLATKFCLSLTTADSMFEEHPGKPYYTLGCGDRYYHLCELIMN</sequence>
<feature type="domain" description="C-type lectin" evidence="1">
    <location>
        <begin position="375"/>
        <end position="499"/>
    </location>
</feature>
<keyword evidence="3" id="KW-1185">Reference proteome</keyword>
<proteinExistence type="predicted"/>
<evidence type="ECO:0000313" key="2">
    <source>
        <dbReference type="EMBL" id="CAL4154473.1"/>
    </source>
</evidence>
<reference evidence="2 3" key="1">
    <citation type="submission" date="2024-05" db="EMBL/GenBank/DDBJ databases">
        <authorList>
            <person name="Wallberg A."/>
        </authorList>
    </citation>
    <scope>NUCLEOTIDE SEQUENCE [LARGE SCALE GENOMIC DNA]</scope>
</reference>
<dbReference type="InterPro" id="IPR016186">
    <property type="entry name" value="C-type_lectin-like/link_sf"/>
</dbReference>
<evidence type="ECO:0000313" key="3">
    <source>
        <dbReference type="Proteomes" id="UP001497623"/>
    </source>
</evidence>
<dbReference type="CDD" id="cd00037">
    <property type="entry name" value="CLECT"/>
    <property type="match status" value="1"/>
</dbReference>
<dbReference type="AlphaFoldDB" id="A0AAV2S1X6"/>
<name>A0AAV2S1X6_MEGNR</name>
<dbReference type="Gene3D" id="3.10.100.10">
    <property type="entry name" value="Mannose-Binding Protein A, subunit A"/>
    <property type="match status" value="1"/>
</dbReference>
<dbReference type="InterPro" id="IPR016187">
    <property type="entry name" value="CTDL_fold"/>
</dbReference>
<dbReference type="SUPFAM" id="SSF56436">
    <property type="entry name" value="C-type lectin-like"/>
    <property type="match status" value="1"/>
</dbReference>
<dbReference type="PROSITE" id="PS50041">
    <property type="entry name" value="C_TYPE_LECTIN_2"/>
    <property type="match status" value="1"/>
</dbReference>
<dbReference type="EMBL" id="CAXKWB010040237">
    <property type="protein sequence ID" value="CAL4154473.1"/>
    <property type="molecule type" value="Genomic_DNA"/>
</dbReference>
<dbReference type="Proteomes" id="UP001497623">
    <property type="component" value="Unassembled WGS sequence"/>
</dbReference>
<organism evidence="2 3">
    <name type="scientific">Meganyctiphanes norvegica</name>
    <name type="common">Northern krill</name>
    <name type="synonym">Thysanopoda norvegica</name>
    <dbReference type="NCBI Taxonomy" id="48144"/>
    <lineage>
        <taxon>Eukaryota</taxon>
        <taxon>Metazoa</taxon>
        <taxon>Ecdysozoa</taxon>
        <taxon>Arthropoda</taxon>
        <taxon>Crustacea</taxon>
        <taxon>Multicrustacea</taxon>
        <taxon>Malacostraca</taxon>
        <taxon>Eumalacostraca</taxon>
        <taxon>Eucarida</taxon>
        <taxon>Euphausiacea</taxon>
        <taxon>Euphausiidae</taxon>
        <taxon>Meganyctiphanes</taxon>
    </lineage>
</organism>
<dbReference type="InterPro" id="IPR001304">
    <property type="entry name" value="C-type_lectin-like"/>
</dbReference>